<dbReference type="GO" id="GO:0008831">
    <property type="term" value="F:dTDP-4-dehydrorhamnose reductase activity"/>
    <property type="evidence" value="ECO:0007669"/>
    <property type="project" value="UniProtKB-EC"/>
</dbReference>
<gene>
    <name evidence="8" type="primary">rmlD_1</name>
    <name evidence="8" type="ORF">EC9_25420</name>
</gene>
<dbReference type="PANTHER" id="PTHR10491">
    <property type="entry name" value="DTDP-4-DEHYDRORHAMNOSE REDUCTASE"/>
    <property type="match status" value="1"/>
</dbReference>
<evidence type="ECO:0000256" key="2">
    <source>
        <dbReference type="ARBA" id="ARBA00010944"/>
    </source>
</evidence>
<dbReference type="RefSeq" id="WP_145345524.1">
    <property type="nucleotide sequence ID" value="NZ_CP036261.1"/>
</dbReference>
<evidence type="ECO:0000313" key="9">
    <source>
        <dbReference type="Proteomes" id="UP000319557"/>
    </source>
</evidence>
<dbReference type="EC" id="1.1.1.133" evidence="3 6"/>
<comment type="function">
    <text evidence="6">Catalyzes the reduction of dTDP-6-deoxy-L-lyxo-4-hexulose to yield dTDP-L-rhamnose.</text>
</comment>
<evidence type="ECO:0000256" key="4">
    <source>
        <dbReference type="ARBA" id="ARBA00017099"/>
    </source>
</evidence>
<dbReference type="Proteomes" id="UP000319557">
    <property type="component" value="Chromosome"/>
</dbReference>
<dbReference type="InterPro" id="IPR005913">
    <property type="entry name" value="dTDP_dehydrorham_reduct"/>
</dbReference>
<dbReference type="SUPFAM" id="SSF51735">
    <property type="entry name" value="NAD(P)-binding Rossmann-fold domains"/>
    <property type="match status" value="1"/>
</dbReference>
<comment type="pathway">
    <text evidence="1 6">Carbohydrate biosynthesis; dTDP-L-rhamnose biosynthesis.</text>
</comment>
<evidence type="ECO:0000259" key="7">
    <source>
        <dbReference type="Pfam" id="PF04321"/>
    </source>
</evidence>
<dbReference type="OrthoDB" id="252618at2"/>
<keyword evidence="6 8" id="KW-0560">Oxidoreductase</keyword>
<feature type="domain" description="RmlD-like substrate binding" evidence="7">
    <location>
        <begin position="1"/>
        <end position="175"/>
    </location>
</feature>
<reference evidence="8 9" key="1">
    <citation type="submission" date="2019-02" db="EMBL/GenBank/DDBJ databases">
        <title>Deep-cultivation of Planctomycetes and their phenomic and genomic characterization uncovers novel biology.</title>
        <authorList>
            <person name="Wiegand S."/>
            <person name="Jogler M."/>
            <person name="Boedeker C."/>
            <person name="Pinto D."/>
            <person name="Vollmers J."/>
            <person name="Rivas-Marin E."/>
            <person name="Kohn T."/>
            <person name="Peeters S.H."/>
            <person name="Heuer A."/>
            <person name="Rast P."/>
            <person name="Oberbeckmann S."/>
            <person name="Bunk B."/>
            <person name="Jeske O."/>
            <person name="Meyerdierks A."/>
            <person name="Storesund J.E."/>
            <person name="Kallscheuer N."/>
            <person name="Luecker S."/>
            <person name="Lage O.M."/>
            <person name="Pohl T."/>
            <person name="Merkel B.J."/>
            <person name="Hornburger P."/>
            <person name="Mueller R.-W."/>
            <person name="Bruemmer F."/>
            <person name="Labrenz M."/>
            <person name="Spormann A.M."/>
            <person name="Op den Camp H."/>
            <person name="Overmann J."/>
            <person name="Amann R."/>
            <person name="Jetten M.S.M."/>
            <person name="Mascher T."/>
            <person name="Medema M.H."/>
            <person name="Devos D.P."/>
            <person name="Kaster A.-K."/>
            <person name="Ovreas L."/>
            <person name="Rohde M."/>
            <person name="Galperin M.Y."/>
            <person name="Jogler C."/>
        </authorList>
    </citation>
    <scope>NUCLEOTIDE SEQUENCE [LARGE SCALE GENOMIC DNA]</scope>
    <source>
        <strain evidence="8 9">EC9</strain>
    </source>
</reference>
<name>A0A517M0F2_9BACT</name>
<sequence length="200" mass="22054">MHIALIGATGYVGGEFARQIETRGYRLTTIGRSNCDIYSVDSLSKRLTDVAPDAVINCAGYTGKPNVDACELDKMNCLSGNAVLPGVIREACESLGIPWGHVSSGCIFTGTRDDGAGFTESDTPNFSYRQNNCSWYSGIKALGVEILTEAQKCCIWRLRIPFSNFDSPRNYLSKVQRYENLLESENSRYLGRIENAPEND</sequence>
<dbReference type="InterPro" id="IPR029903">
    <property type="entry name" value="RmlD-like-bd"/>
</dbReference>
<evidence type="ECO:0000256" key="1">
    <source>
        <dbReference type="ARBA" id="ARBA00004781"/>
    </source>
</evidence>
<dbReference type="InterPro" id="IPR036291">
    <property type="entry name" value="NAD(P)-bd_dom_sf"/>
</dbReference>
<evidence type="ECO:0000256" key="3">
    <source>
        <dbReference type="ARBA" id="ARBA00012929"/>
    </source>
</evidence>
<comment type="similarity">
    <text evidence="2 6">Belongs to the dTDP-4-dehydrorhamnose reductase family.</text>
</comment>
<accession>A0A517M0F2</accession>
<evidence type="ECO:0000256" key="5">
    <source>
        <dbReference type="ARBA" id="ARBA00048200"/>
    </source>
</evidence>
<dbReference type="Pfam" id="PF04321">
    <property type="entry name" value="RmlD_sub_bind"/>
    <property type="match status" value="1"/>
</dbReference>
<dbReference type="PANTHER" id="PTHR10491:SF4">
    <property type="entry name" value="METHIONINE ADENOSYLTRANSFERASE 2 SUBUNIT BETA"/>
    <property type="match status" value="1"/>
</dbReference>
<dbReference type="EMBL" id="CP036261">
    <property type="protein sequence ID" value="QDS88352.1"/>
    <property type="molecule type" value="Genomic_DNA"/>
</dbReference>
<dbReference type="Gene3D" id="3.40.50.720">
    <property type="entry name" value="NAD(P)-binding Rossmann-like Domain"/>
    <property type="match status" value="1"/>
</dbReference>
<keyword evidence="9" id="KW-1185">Reference proteome</keyword>
<comment type="catalytic activity">
    <reaction evidence="5">
        <text>dTDP-beta-L-rhamnose + NADP(+) = dTDP-4-dehydro-beta-L-rhamnose + NADPH + H(+)</text>
        <dbReference type="Rhea" id="RHEA:21796"/>
        <dbReference type="ChEBI" id="CHEBI:15378"/>
        <dbReference type="ChEBI" id="CHEBI:57510"/>
        <dbReference type="ChEBI" id="CHEBI:57783"/>
        <dbReference type="ChEBI" id="CHEBI:58349"/>
        <dbReference type="ChEBI" id="CHEBI:62830"/>
        <dbReference type="EC" id="1.1.1.133"/>
    </reaction>
</comment>
<dbReference type="GO" id="GO:0048269">
    <property type="term" value="C:methionine adenosyltransferase complex"/>
    <property type="evidence" value="ECO:0007669"/>
    <property type="project" value="TreeGrafter"/>
</dbReference>
<keyword evidence="6" id="KW-0521">NADP</keyword>
<dbReference type="AlphaFoldDB" id="A0A517M0F2"/>
<protein>
    <recommendedName>
        <fullName evidence="4 6">dTDP-4-dehydrorhamnose reductase</fullName>
        <ecNumber evidence="3 6">1.1.1.133</ecNumber>
    </recommendedName>
</protein>
<dbReference type="KEGG" id="ruv:EC9_25420"/>
<proteinExistence type="inferred from homology"/>
<dbReference type="GO" id="GO:0006556">
    <property type="term" value="P:S-adenosylmethionine biosynthetic process"/>
    <property type="evidence" value="ECO:0007669"/>
    <property type="project" value="TreeGrafter"/>
</dbReference>
<organism evidence="8 9">
    <name type="scientific">Rosistilla ulvae</name>
    <dbReference type="NCBI Taxonomy" id="1930277"/>
    <lineage>
        <taxon>Bacteria</taxon>
        <taxon>Pseudomonadati</taxon>
        <taxon>Planctomycetota</taxon>
        <taxon>Planctomycetia</taxon>
        <taxon>Pirellulales</taxon>
        <taxon>Pirellulaceae</taxon>
        <taxon>Rosistilla</taxon>
    </lineage>
</organism>
<dbReference type="GO" id="GO:0048270">
    <property type="term" value="F:methionine adenosyltransferase regulator activity"/>
    <property type="evidence" value="ECO:0007669"/>
    <property type="project" value="TreeGrafter"/>
</dbReference>
<evidence type="ECO:0000313" key="8">
    <source>
        <dbReference type="EMBL" id="QDS88352.1"/>
    </source>
</evidence>
<evidence type="ECO:0000256" key="6">
    <source>
        <dbReference type="RuleBase" id="RU364082"/>
    </source>
</evidence>